<dbReference type="GO" id="GO:0005657">
    <property type="term" value="C:replication fork"/>
    <property type="evidence" value="ECO:0007669"/>
    <property type="project" value="TreeGrafter"/>
</dbReference>
<dbReference type="AlphaFoldDB" id="A0A0N4ZBB7"/>
<keyword evidence="2" id="KW-1185">Reference proteome</keyword>
<evidence type="ECO:0000313" key="3">
    <source>
        <dbReference type="WBParaSite" id="PTRK_0000483000.1"/>
    </source>
</evidence>
<dbReference type="STRING" id="131310.A0A0N4ZBB7"/>
<dbReference type="PANTHER" id="PTHR15949">
    <property type="entry name" value="TESTIS-EXPRESSED PROTEIN 264"/>
    <property type="match status" value="1"/>
</dbReference>
<organism evidence="2 3">
    <name type="scientific">Parastrongyloides trichosuri</name>
    <name type="common">Possum-specific nematode worm</name>
    <dbReference type="NCBI Taxonomy" id="131310"/>
    <lineage>
        <taxon>Eukaryota</taxon>
        <taxon>Metazoa</taxon>
        <taxon>Ecdysozoa</taxon>
        <taxon>Nematoda</taxon>
        <taxon>Chromadorea</taxon>
        <taxon>Rhabditida</taxon>
        <taxon>Tylenchina</taxon>
        <taxon>Panagrolaimomorpha</taxon>
        <taxon>Strongyloidoidea</taxon>
        <taxon>Strongyloididae</taxon>
        <taxon>Parastrongyloides</taxon>
    </lineage>
</organism>
<evidence type="ECO:0000256" key="1">
    <source>
        <dbReference type="SAM" id="MobiDB-lite"/>
    </source>
</evidence>
<dbReference type="GO" id="GO:0106300">
    <property type="term" value="P:protein-DNA covalent cross-linking repair"/>
    <property type="evidence" value="ECO:0007669"/>
    <property type="project" value="TreeGrafter"/>
</dbReference>
<name>A0A0N4ZBB7_PARTI</name>
<dbReference type="GO" id="GO:0061709">
    <property type="term" value="P:reticulophagy"/>
    <property type="evidence" value="ECO:0007669"/>
    <property type="project" value="TreeGrafter"/>
</dbReference>
<reference evidence="3" key="1">
    <citation type="submission" date="2017-02" db="UniProtKB">
        <authorList>
            <consortium name="WormBaseParasite"/>
        </authorList>
    </citation>
    <scope>IDENTIFICATION</scope>
</reference>
<dbReference type="Proteomes" id="UP000038045">
    <property type="component" value="Unplaced"/>
</dbReference>
<accession>A0A0N4ZBB7</accession>
<evidence type="ECO:0000313" key="2">
    <source>
        <dbReference type="Proteomes" id="UP000038045"/>
    </source>
</evidence>
<protein>
    <submittedName>
        <fullName evidence="3">ORFan</fullName>
    </submittedName>
</protein>
<dbReference type="GO" id="GO:0005634">
    <property type="term" value="C:nucleus"/>
    <property type="evidence" value="ECO:0007669"/>
    <property type="project" value="TreeGrafter"/>
</dbReference>
<proteinExistence type="predicted"/>
<feature type="region of interest" description="Disordered" evidence="1">
    <location>
        <begin position="157"/>
        <end position="190"/>
    </location>
</feature>
<dbReference type="GO" id="GO:0005789">
    <property type="term" value="C:endoplasmic reticulum membrane"/>
    <property type="evidence" value="ECO:0007669"/>
    <property type="project" value="TreeGrafter"/>
</dbReference>
<feature type="compositionally biased region" description="Acidic residues" evidence="1">
    <location>
        <begin position="175"/>
        <end position="190"/>
    </location>
</feature>
<dbReference type="GO" id="GO:0000421">
    <property type="term" value="C:autophagosome membrane"/>
    <property type="evidence" value="ECO:0007669"/>
    <property type="project" value="TreeGrafter"/>
</dbReference>
<sequence>MEKLTDLQETLQISSFEPITTLAFFYDDILDTSAEFLQSAYGLIVSPTKDSDKINGILDTPIMNALIRNGYERIRMPKIKKAIVCQFQSTSNSYFPIAYAKKVIYPAVRNFIKKMNNFNPVYIEVYDNDNVYLVIPLENEYEYKVPKYEIMLTEPPNFDSDSTESDCYSDTTESISDEENIGEYELNDVV</sequence>
<feature type="compositionally biased region" description="Polar residues" evidence="1">
    <location>
        <begin position="165"/>
        <end position="174"/>
    </location>
</feature>
<dbReference type="WBParaSite" id="PTRK_0000483000.1">
    <property type="protein sequence ID" value="PTRK_0000483000.1"/>
    <property type="gene ID" value="PTRK_0000483000"/>
</dbReference>
<dbReference type="PANTHER" id="PTHR15949:SF3">
    <property type="entry name" value="TESTIS-EXPRESSED PROTEIN 264"/>
    <property type="match status" value="1"/>
</dbReference>